<proteinExistence type="predicted"/>
<gene>
    <name evidence="1" type="ORF">A45J_1048</name>
</gene>
<comment type="caution">
    <text evidence="1">The sequence shown here is derived from an EMBL/GenBank/DDBJ whole genome shotgun (WGS) entry which is preliminary data.</text>
</comment>
<evidence type="ECO:0000313" key="1">
    <source>
        <dbReference type="EMBL" id="GER93311.1"/>
    </source>
</evidence>
<dbReference type="PANTHER" id="PTHR18964:SF149">
    <property type="entry name" value="BIFUNCTIONAL UDP-N-ACETYLGLUCOSAMINE 2-EPIMERASE_N-ACETYLMANNOSAMINE KINASE"/>
    <property type="match status" value="1"/>
</dbReference>
<reference evidence="1" key="1">
    <citation type="submission" date="2019-10" db="EMBL/GenBank/DDBJ databases">
        <title>Metagenomic sequencing of thiosulfate-disproportionating enrichment culture.</title>
        <authorList>
            <person name="Umezawa K."/>
            <person name="Kojima H."/>
            <person name="Fukui M."/>
        </authorList>
    </citation>
    <scope>NUCLEOTIDE SEQUENCE</scope>
    <source>
        <strain evidence="1">45J</strain>
    </source>
</reference>
<dbReference type="EMBL" id="BLAB01000001">
    <property type="protein sequence ID" value="GER93311.1"/>
    <property type="molecule type" value="Genomic_DNA"/>
</dbReference>
<sequence length="311" mass="32410">MAKNYAIGIDIGGTNIRAALVNSAGEVKSKLKESTGTKPIAVIHKLIDSLSSKYAEQICGIGIAVAGIINRNAGIIMRSPNISALSGIDLEADIKSRYKTCVVIENDANAAAYGEKCIGAGKDFKNFVMLTLGTGIGGGIIVNNKLLSVAAEVGHMSIRADGQPCACGNVGCLESYASASAIIGNAVSEIEKGTNSTLKAMYNGNFYKITAEDIYKAALDGDPLSRTVLREAGKSLGIGIANLINILSPDAIILTGGLLGAWNIYVETAIQEASKRTLKELYSNVKIIPSLLGDNAGIIGAAQLVFEECRV</sequence>
<dbReference type="Gene3D" id="3.30.420.40">
    <property type="match status" value="2"/>
</dbReference>
<organism evidence="1">
    <name type="scientific">hot springs metagenome</name>
    <dbReference type="NCBI Taxonomy" id="433727"/>
    <lineage>
        <taxon>unclassified sequences</taxon>
        <taxon>metagenomes</taxon>
        <taxon>ecological metagenomes</taxon>
    </lineage>
</organism>
<dbReference type="AlphaFoldDB" id="A0A5J4L388"/>
<accession>A0A5J4L388</accession>
<dbReference type="Pfam" id="PF00480">
    <property type="entry name" value="ROK"/>
    <property type="match status" value="1"/>
</dbReference>
<dbReference type="InterPro" id="IPR000600">
    <property type="entry name" value="ROK"/>
</dbReference>
<protein>
    <submittedName>
        <fullName evidence="1">ROK family protein</fullName>
    </submittedName>
</protein>
<dbReference type="SUPFAM" id="SSF53067">
    <property type="entry name" value="Actin-like ATPase domain"/>
    <property type="match status" value="1"/>
</dbReference>
<name>A0A5J4L388_9ZZZZ</name>
<dbReference type="PANTHER" id="PTHR18964">
    <property type="entry name" value="ROK (REPRESSOR, ORF, KINASE) FAMILY"/>
    <property type="match status" value="1"/>
</dbReference>
<dbReference type="InterPro" id="IPR043129">
    <property type="entry name" value="ATPase_NBD"/>
</dbReference>